<organism evidence="3 6">
    <name type="scientific">Didymodactylos carnosus</name>
    <dbReference type="NCBI Taxonomy" id="1234261"/>
    <lineage>
        <taxon>Eukaryota</taxon>
        <taxon>Metazoa</taxon>
        <taxon>Spiralia</taxon>
        <taxon>Gnathifera</taxon>
        <taxon>Rotifera</taxon>
        <taxon>Eurotatoria</taxon>
        <taxon>Bdelloidea</taxon>
        <taxon>Philodinida</taxon>
        <taxon>Philodinidae</taxon>
        <taxon>Didymodactylos</taxon>
    </lineage>
</organism>
<proteinExistence type="predicted"/>
<keyword evidence="1" id="KW-0472">Membrane</keyword>
<dbReference type="EMBL" id="CAJNOK010024624">
    <property type="protein sequence ID" value="CAF1379191.1"/>
    <property type="molecule type" value="Genomic_DNA"/>
</dbReference>
<dbReference type="Proteomes" id="UP000682733">
    <property type="component" value="Unassembled WGS sequence"/>
</dbReference>
<dbReference type="Proteomes" id="UP000681722">
    <property type="component" value="Unassembled WGS sequence"/>
</dbReference>
<sequence>MERNRTLLLASMALAALTLLFAIISLATSGWGGISIFRPTVRTAPAALGILAVLFIIASLIVTALVVFAKLSSKMSLLPIVMFFLTSLFTMGTLIGFFNGNGTAGYSYNLMATVHVFIVIAGLIAAFASGVLLGGKTGA</sequence>
<keyword evidence="6" id="KW-1185">Reference proteome</keyword>
<dbReference type="EMBL" id="CAJOBC010103451">
    <property type="protein sequence ID" value="CAF4486125.1"/>
    <property type="molecule type" value="Genomic_DNA"/>
</dbReference>
<evidence type="ECO:0000313" key="6">
    <source>
        <dbReference type="Proteomes" id="UP000663829"/>
    </source>
</evidence>
<dbReference type="Proteomes" id="UP000663829">
    <property type="component" value="Unassembled WGS sequence"/>
</dbReference>
<feature type="transmembrane region" description="Helical" evidence="1">
    <location>
        <begin position="48"/>
        <end position="69"/>
    </location>
</feature>
<dbReference type="Proteomes" id="UP000677228">
    <property type="component" value="Unassembled WGS sequence"/>
</dbReference>
<evidence type="ECO:0000256" key="1">
    <source>
        <dbReference type="SAM" id="Phobius"/>
    </source>
</evidence>
<accession>A0A816B9M8</accession>
<evidence type="ECO:0000313" key="2">
    <source>
        <dbReference type="EMBL" id="CAF1379191.1"/>
    </source>
</evidence>
<dbReference type="EMBL" id="CAJNOQ010036873">
    <property type="protein sequence ID" value="CAF1606120.1"/>
    <property type="molecule type" value="Genomic_DNA"/>
</dbReference>
<gene>
    <name evidence="3" type="ORF">GPM918_LOCUS42765</name>
    <name evidence="2" type="ORF">OVA965_LOCUS32032</name>
    <name evidence="5" type="ORF">SRO942_LOCUS44085</name>
    <name evidence="4" type="ORF">TMI583_LOCUS32883</name>
</gene>
<name>A0A816B9M8_9BILA</name>
<reference evidence="3" key="1">
    <citation type="submission" date="2021-02" db="EMBL/GenBank/DDBJ databases">
        <authorList>
            <person name="Nowell W R."/>
        </authorList>
    </citation>
    <scope>NUCLEOTIDE SEQUENCE</scope>
</reference>
<evidence type="ECO:0000313" key="3">
    <source>
        <dbReference type="EMBL" id="CAF1606120.1"/>
    </source>
</evidence>
<evidence type="ECO:0000313" key="5">
    <source>
        <dbReference type="EMBL" id="CAF4486125.1"/>
    </source>
</evidence>
<dbReference type="EMBL" id="CAJOBA010046309">
    <property type="protein sequence ID" value="CAF4187824.1"/>
    <property type="molecule type" value="Genomic_DNA"/>
</dbReference>
<dbReference type="AlphaFoldDB" id="A0A816B9M8"/>
<feature type="transmembrane region" description="Helical" evidence="1">
    <location>
        <begin position="110"/>
        <end position="133"/>
    </location>
</feature>
<evidence type="ECO:0000313" key="4">
    <source>
        <dbReference type="EMBL" id="CAF4187824.1"/>
    </source>
</evidence>
<protein>
    <submittedName>
        <fullName evidence="3">Uncharacterized protein</fullName>
    </submittedName>
</protein>
<feature type="transmembrane region" description="Helical" evidence="1">
    <location>
        <begin position="76"/>
        <end position="98"/>
    </location>
</feature>
<comment type="caution">
    <text evidence="3">The sequence shown here is derived from an EMBL/GenBank/DDBJ whole genome shotgun (WGS) entry which is preliminary data.</text>
</comment>
<keyword evidence="1" id="KW-0812">Transmembrane</keyword>
<keyword evidence="1" id="KW-1133">Transmembrane helix</keyword>